<dbReference type="GO" id="GO:0042102">
    <property type="term" value="P:positive regulation of T cell proliferation"/>
    <property type="evidence" value="ECO:0007669"/>
    <property type="project" value="TreeGrafter"/>
</dbReference>
<reference evidence="14" key="1">
    <citation type="submission" date="2013-11" db="EMBL/GenBank/DDBJ databases">
        <title>The genomic landscape of the Guanapo guppy.</title>
        <authorList>
            <person name="Kuenstner A."/>
            <person name="Dreyer C."/>
        </authorList>
    </citation>
    <scope>NUCLEOTIDE SEQUENCE</scope>
    <source>
        <strain evidence="14">Guanapo</strain>
    </source>
</reference>
<keyword evidence="5 11" id="KW-1133">Transmembrane helix</keyword>
<dbReference type="FunFam" id="2.60.40.10:FF:000142">
    <property type="entry name" value="V-set domain-containing T-cell activation inhibitor 1"/>
    <property type="match status" value="1"/>
</dbReference>
<sequence length="266" mass="30086">YSCLKQDDFWYMVFVITSVMVEILFFLFLVIQTLNGAQANGGKTNISLTCVFRQNCTLPCNVDPSSDTIVHWDLITSGGLNVHSYFNGQDQLGWQDQQFKGRTSLFKDLISRGNASLMLTGVKIQDEGRYSCYSSTERGNRKTFIQLKVEGKLALFIKEIENRLICSSEGIYLKPELMWSVRPPSKLKLHSPTMVHQTEEQVYSISSSLLVFDSLYDLTYSCTVSGGRNTTTVSFLKISKYIFLNVSFIQLSVCNCFRLFCSSGGF</sequence>
<feature type="transmembrane region" description="Helical" evidence="11">
    <location>
        <begin position="9"/>
        <end position="31"/>
    </location>
</feature>
<feature type="domain" description="Ig-like" evidence="12">
    <location>
        <begin position="42"/>
        <end position="150"/>
    </location>
</feature>
<evidence type="ECO:0000256" key="9">
    <source>
        <dbReference type="ARBA" id="ARBA00023180"/>
    </source>
</evidence>
<evidence type="ECO:0000256" key="3">
    <source>
        <dbReference type="ARBA" id="ARBA00022692"/>
    </source>
</evidence>
<dbReference type="PROSITE" id="PS50835">
    <property type="entry name" value="IG_LIKE"/>
    <property type="match status" value="2"/>
</dbReference>
<keyword evidence="7" id="KW-1015">Disulfide bond</keyword>
<evidence type="ECO:0000256" key="1">
    <source>
        <dbReference type="ARBA" id="ARBA00004251"/>
    </source>
</evidence>
<evidence type="ECO:0000256" key="8">
    <source>
        <dbReference type="ARBA" id="ARBA00023170"/>
    </source>
</evidence>
<dbReference type="InterPro" id="IPR013106">
    <property type="entry name" value="Ig_V-set"/>
</dbReference>
<keyword evidence="9" id="KW-0325">Glycoprotein</keyword>
<evidence type="ECO:0000313" key="14">
    <source>
        <dbReference type="Proteomes" id="UP000242638"/>
    </source>
</evidence>
<evidence type="ECO:0000259" key="12">
    <source>
        <dbReference type="PROSITE" id="PS50835"/>
    </source>
</evidence>
<evidence type="ECO:0000256" key="4">
    <source>
        <dbReference type="ARBA" id="ARBA00022729"/>
    </source>
</evidence>
<evidence type="ECO:0000313" key="13">
    <source>
        <dbReference type="Ensembl" id="ENSPREP00000033777.1"/>
    </source>
</evidence>
<evidence type="ECO:0000256" key="6">
    <source>
        <dbReference type="ARBA" id="ARBA00023136"/>
    </source>
</evidence>
<dbReference type="SMART" id="SM00406">
    <property type="entry name" value="IGv"/>
    <property type="match status" value="1"/>
</dbReference>
<dbReference type="Gene3D" id="2.60.40.10">
    <property type="entry name" value="Immunoglobulins"/>
    <property type="match status" value="2"/>
</dbReference>
<dbReference type="GO" id="GO:0042130">
    <property type="term" value="P:negative regulation of T cell proliferation"/>
    <property type="evidence" value="ECO:0007669"/>
    <property type="project" value="TreeGrafter"/>
</dbReference>
<dbReference type="SUPFAM" id="SSF48726">
    <property type="entry name" value="Immunoglobulin"/>
    <property type="match status" value="1"/>
</dbReference>
<keyword evidence="14" id="KW-1185">Reference proteome</keyword>
<dbReference type="PANTHER" id="PTHR25466:SF14">
    <property type="entry name" value="BUTYROPHILIN SUBFAMILY 2 MEMBER A2-LIKE-RELATED"/>
    <property type="match status" value="1"/>
</dbReference>
<dbReference type="Ensembl" id="ENSPRET00000034157.1">
    <property type="protein sequence ID" value="ENSPREP00000033777.1"/>
    <property type="gene ID" value="ENSPREG00000022873.1"/>
</dbReference>
<name>A0A3P9QI05_POERE</name>
<protein>
    <recommendedName>
        <fullName evidence="12">Ig-like domain-containing protein</fullName>
    </recommendedName>
</protein>
<feature type="domain" description="Ig-like" evidence="12">
    <location>
        <begin position="164"/>
        <end position="234"/>
    </location>
</feature>
<dbReference type="Proteomes" id="UP000242638">
    <property type="component" value="Unassembled WGS sequence"/>
</dbReference>
<dbReference type="GO" id="GO:0006955">
    <property type="term" value="P:immune response"/>
    <property type="evidence" value="ECO:0007669"/>
    <property type="project" value="TreeGrafter"/>
</dbReference>
<dbReference type="GO" id="GO:0071222">
    <property type="term" value="P:cellular response to lipopolysaccharide"/>
    <property type="evidence" value="ECO:0007669"/>
    <property type="project" value="TreeGrafter"/>
</dbReference>
<keyword evidence="3 11" id="KW-0812">Transmembrane</keyword>
<reference evidence="13" key="2">
    <citation type="submission" date="2025-08" db="UniProtKB">
        <authorList>
            <consortium name="Ensembl"/>
        </authorList>
    </citation>
    <scope>IDENTIFICATION</scope>
    <source>
        <strain evidence="13">Guanapo</strain>
    </source>
</reference>
<keyword evidence="4" id="KW-0732">Signal</keyword>
<evidence type="ECO:0000256" key="11">
    <source>
        <dbReference type="SAM" id="Phobius"/>
    </source>
</evidence>
<keyword evidence="2" id="KW-1003">Cell membrane</keyword>
<dbReference type="GO" id="GO:0031295">
    <property type="term" value="P:T cell costimulation"/>
    <property type="evidence" value="ECO:0007669"/>
    <property type="project" value="TreeGrafter"/>
</dbReference>
<dbReference type="InterPro" id="IPR051713">
    <property type="entry name" value="T-cell_Activation_Regulation"/>
</dbReference>
<organism evidence="13 14">
    <name type="scientific">Poecilia reticulata</name>
    <name type="common">Guppy</name>
    <name type="synonym">Acanthophacelus reticulatus</name>
    <dbReference type="NCBI Taxonomy" id="8081"/>
    <lineage>
        <taxon>Eukaryota</taxon>
        <taxon>Metazoa</taxon>
        <taxon>Chordata</taxon>
        <taxon>Craniata</taxon>
        <taxon>Vertebrata</taxon>
        <taxon>Euteleostomi</taxon>
        <taxon>Actinopterygii</taxon>
        <taxon>Neopterygii</taxon>
        <taxon>Teleostei</taxon>
        <taxon>Neoteleostei</taxon>
        <taxon>Acanthomorphata</taxon>
        <taxon>Ovalentaria</taxon>
        <taxon>Atherinomorphae</taxon>
        <taxon>Cyprinodontiformes</taxon>
        <taxon>Poeciliidae</taxon>
        <taxon>Poeciliinae</taxon>
        <taxon>Poecilia</taxon>
    </lineage>
</organism>
<dbReference type="InterPro" id="IPR007110">
    <property type="entry name" value="Ig-like_dom"/>
</dbReference>
<dbReference type="Bgee" id="ENSPREG00000022873">
    <property type="expression patterns" value="Expressed in caudal fin and 1 other cell type or tissue"/>
</dbReference>
<evidence type="ECO:0000256" key="5">
    <source>
        <dbReference type="ARBA" id="ARBA00022989"/>
    </source>
</evidence>
<dbReference type="GO" id="GO:0007166">
    <property type="term" value="P:cell surface receptor signaling pathway"/>
    <property type="evidence" value="ECO:0007669"/>
    <property type="project" value="TreeGrafter"/>
</dbReference>
<keyword evidence="10" id="KW-0393">Immunoglobulin domain</keyword>
<keyword evidence="6 11" id="KW-0472">Membrane</keyword>
<dbReference type="PANTHER" id="PTHR25466">
    <property type="entry name" value="T-LYMPHOCYTE ACTIVATION ANTIGEN"/>
    <property type="match status" value="1"/>
</dbReference>
<accession>A0A3P9QI05</accession>
<evidence type="ECO:0000256" key="10">
    <source>
        <dbReference type="ARBA" id="ARBA00023319"/>
    </source>
</evidence>
<dbReference type="GO" id="GO:0009897">
    <property type="term" value="C:external side of plasma membrane"/>
    <property type="evidence" value="ECO:0007669"/>
    <property type="project" value="TreeGrafter"/>
</dbReference>
<keyword evidence="8" id="KW-0675">Receptor</keyword>
<dbReference type="SMART" id="SM00409">
    <property type="entry name" value="IG"/>
    <property type="match status" value="1"/>
</dbReference>
<dbReference type="InterPro" id="IPR003599">
    <property type="entry name" value="Ig_sub"/>
</dbReference>
<dbReference type="InterPro" id="IPR013783">
    <property type="entry name" value="Ig-like_fold"/>
</dbReference>
<dbReference type="AlphaFoldDB" id="A0A3P9QI05"/>
<comment type="subcellular location">
    <subcellularLocation>
        <location evidence="1">Cell membrane</location>
        <topology evidence="1">Single-pass type I membrane protein</topology>
    </subcellularLocation>
</comment>
<reference evidence="13" key="3">
    <citation type="submission" date="2025-09" db="UniProtKB">
        <authorList>
            <consortium name="Ensembl"/>
        </authorList>
    </citation>
    <scope>IDENTIFICATION</scope>
    <source>
        <strain evidence="13">Guanapo</strain>
    </source>
</reference>
<dbReference type="OMA" id="FKVITCS"/>
<evidence type="ECO:0000256" key="7">
    <source>
        <dbReference type="ARBA" id="ARBA00023157"/>
    </source>
</evidence>
<proteinExistence type="predicted"/>
<evidence type="ECO:0000256" key="2">
    <source>
        <dbReference type="ARBA" id="ARBA00022475"/>
    </source>
</evidence>
<dbReference type="InterPro" id="IPR036179">
    <property type="entry name" value="Ig-like_dom_sf"/>
</dbReference>
<dbReference type="Pfam" id="PF07686">
    <property type="entry name" value="V-set"/>
    <property type="match status" value="1"/>
</dbReference>
<dbReference type="GeneTree" id="ENSGT01050000244843"/>